<dbReference type="VEuPathDB" id="FungiDB:C7M61_004749"/>
<dbReference type="OrthoDB" id="4081497at2759"/>
<gene>
    <name evidence="2" type="ORF">C7M61_004749</name>
</gene>
<keyword evidence="3" id="KW-1185">Reference proteome</keyword>
<dbReference type="GeneID" id="36568136"/>
<evidence type="ECO:0000313" key="3">
    <source>
        <dbReference type="Proteomes" id="UP000241107"/>
    </source>
</evidence>
<evidence type="ECO:0000256" key="1">
    <source>
        <dbReference type="SAM" id="Coils"/>
    </source>
</evidence>
<proteinExistence type="predicted"/>
<accession>A0A2P7YH47</accession>
<dbReference type="Proteomes" id="UP000241107">
    <property type="component" value="Unassembled WGS sequence"/>
</dbReference>
<feature type="coiled-coil region" evidence="1">
    <location>
        <begin position="93"/>
        <end position="142"/>
    </location>
</feature>
<sequence length="143" mass="16484">MNNSNSTSEPPSHRDLLIQAKQQQKQDLVESTRLSETLVKTVNAIVRANLVANNSNCPPLLDKITTIHDLDREIDRQLKKDISVNYEKLVLAKEKLGREIARTKRALDKHQESKVDLLQRRAEQLDQELRILENTLLLIKSQR</sequence>
<dbReference type="EMBL" id="PYFQ01000017">
    <property type="protein sequence ID" value="PSK35291.1"/>
    <property type="molecule type" value="Genomic_DNA"/>
</dbReference>
<keyword evidence="1" id="KW-0175">Coiled coil</keyword>
<name>A0A2P7YH47_9ASCO</name>
<comment type="caution">
    <text evidence="2">The sequence shown here is derived from an EMBL/GenBank/DDBJ whole genome shotgun (WGS) entry which is preliminary data.</text>
</comment>
<dbReference type="RefSeq" id="XP_024711816.1">
    <property type="nucleotide sequence ID" value="XM_024860066.1"/>
</dbReference>
<reference evidence="2" key="1">
    <citation type="submission" date="2018-03" db="EMBL/GenBank/DDBJ databases">
        <title>Candida pseudohaemulonii genome assembly and annotation.</title>
        <authorList>
            <person name="Munoz J.F."/>
            <person name="Gade L.G."/>
            <person name="Chow N.A."/>
            <person name="Litvintseva A.P."/>
            <person name="Loparev V.N."/>
            <person name="Cuomo C.A."/>
        </authorList>
    </citation>
    <scope>NUCLEOTIDE SEQUENCE [LARGE SCALE GENOMIC DNA]</scope>
    <source>
        <strain evidence="2">B12108</strain>
    </source>
</reference>
<organism evidence="2 3">
    <name type="scientific">Candidozyma pseudohaemuli</name>
    <dbReference type="NCBI Taxonomy" id="418784"/>
    <lineage>
        <taxon>Eukaryota</taxon>
        <taxon>Fungi</taxon>
        <taxon>Dikarya</taxon>
        <taxon>Ascomycota</taxon>
        <taxon>Saccharomycotina</taxon>
        <taxon>Pichiomycetes</taxon>
        <taxon>Metschnikowiaceae</taxon>
        <taxon>Candidozyma</taxon>
    </lineage>
</organism>
<evidence type="ECO:0000313" key="2">
    <source>
        <dbReference type="EMBL" id="PSK35291.1"/>
    </source>
</evidence>
<dbReference type="AlphaFoldDB" id="A0A2P7YH47"/>
<protein>
    <submittedName>
        <fullName evidence="2">Uncharacterized protein</fullName>
    </submittedName>
</protein>